<dbReference type="EMBL" id="JBAHYK010000474">
    <property type="protein sequence ID" value="KAL0573685.1"/>
    <property type="molecule type" value="Genomic_DNA"/>
</dbReference>
<name>A0ABR3FER3_9AGAR</name>
<protein>
    <submittedName>
        <fullName evidence="2">Uncharacterized protein</fullName>
    </submittedName>
</protein>
<evidence type="ECO:0000256" key="1">
    <source>
        <dbReference type="SAM" id="MobiDB-lite"/>
    </source>
</evidence>
<reference evidence="2 3" key="1">
    <citation type="submission" date="2024-02" db="EMBL/GenBank/DDBJ databases">
        <title>A draft genome for the cacao thread blight pathogen Marasmius crinis-equi.</title>
        <authorList>
            <person name="Cohen S.P."/>
            <person name="Baruah I.K."/>
            <person name="Amoako-Attah I."/>
            <person name="Bukari Y."/>
            <person name="Meinhardt L.W."/>
            <person name="Bailey B.A."/>
        </authorList>
    </citation>
    <scope>NUCLEOTIDE SEQUENCE [LARGE SCALE GENOMIC DNA]</scope>
    <source>
        <strain evidence="2 3">GH-76</strain>
    </source>
</reference>
<feature type="region of interest" description="Disordered" evidence="1">
    <location>
        <begin position="303"/>
        <end position="328"/>
    </location>
</feature>
<sequence>MLEYTFKDYTVSDVDELFLERFEAFMDKSLSELKAFSEREERPFEEMRFRFAEWHSKHLFDNCSTASVYQTALDGERASKTRDILVEVSRVLELLYHIWGMQSFILAVDPQYPANESFLGGSTAGRDFWRGLRSGGENGAVSFKQQCIKQMDDSSRRERLSPVVEAPGSCAPLQSSSTVTSKSSQLSAREVKSELYDRTRRSLRAVSGIRNAEMKWTNPDRLYTYGVSLVGWPSDIPAQNPSALNLSQNKRLLDLLQNGTLRFLKTILDPSVPPPSSVESVEAQETDALFDWAIRDDNQFDDSSVIEDSEVVRPLKRPRSSPDEAKST</sequence>
<dbReference type="Proteomes" id="UP001465976">
    <property type="component" value="Unassembled WGS sequence"/>
</dbReference>
<evidence type="ECO:0000313" key="2">
    <source>
        <dbReference type="EMBL" id="KAL0573685.1"/>
    </source>
</evidence>
<keyword evidence="3" id="KW-1185">Reference proteome</keyword>
<comment type="caution">
    <text evidence="2">The sequence shown here is derived from an EMBL/GenBank/DDBJ whole genome shotgun (WGS) entry which is preliminary data.</text>
</comment>
<feature type="compositionally biased region" description="Low complexity" evidence="1">
    <location>
        <begin position="173"/>
        <end position="184"/>
    </location>
</feature>
<feature type="region of interest" description="Disordered" evidence="1">
    <location>
        <begin position="154"/>
        <end position="184"/>
    </location>
</feature>
<accession>A0ABR3FER3</accession>
<evidence type="ECO:0000313" key="3">
    <source>
        <dbReference type="Proteomes" id="UP001465976"/>
    </source>
</evidence>
<organism evidence="2 3">
    <name type="scientific">Marasmius crinis-equi</name>
    <dbReference type="NCBI Taxonomy" id="585013"/>
    <lineage>
        <taxon>Eukaryota</taxon>
        <taxon>Fungi</taxon>
        <taxon>Dikarya</taxon>
        <taxon>Basidiomycota</taxon>
        <taxon>Agaricomycotina</taxon>
        <taxon>Agaricomycetes</taxon>
        <taxon>Agaricomycetidae</taxon>
        <taxon>Agaricales</taxon>
        <taxon>Marasmiineae</taxon>
        <taxon>Marasmiaceae</taxon>
        <taxon>Marasmius</taxon>
    </lineage>
</organism>
<gene>
    <name evidence="2" type="ORF">V5O48_008256</name>
</gene>
<proteinExistence type="predicted"/>